<dbReference type="Proteomes" id="UP000008634">
    <property type="component" value="Chromosome"/>
</dbReference>
<dbReference type="Pfam" id="PF00254">
    <property type="entry name" value="FKBP_C"/>
    <property type="match status" value="1"/>
</dbReference>
<dbReference type="HOGENOM" id="CLU_012062_5_0_10"/>
<dbReference type="InterPro" id="IPR029000">
    <property type="entry name" value="Cyclophilin-like_dom_sf"/>
</dbReference>
<dbReference type="GO" id="GO:0003755">
    <property type="term" value="F:peptidyl-prolyl cis-trans isomerase activity"/>
    <property type="evidence" value="ECO:0007669"/>
    <property type="project" value="UniProtKB-KW"/>
</dbReference>
<evidence type="ECO:0000313" key="9">
    <source>
        <dbReference type="EMBL" id="ADV50036.1"/>
    </source>
</evidence>
<reference evidence="9 10" key="1">
    <citation type="journal article" date="2010" name="Stand. Genomic Sci.">
        <title>Complete genome sequence of Cellulophaga algicola type strain (IC166).</title>
        <authorList>
            <person name="Abt B."/>
            <person name="Lu M."/>
            <person name="Misra M."/>
            <person name="Han C."/>
            <person name="Nolan M."/>
            <person name="Lucas S."/>
            <person name="Hammon N."/>
            <person name="Deshpande S."/>
            <person name="Cheng J.F."/>
            <person name="Tapia R."/>
            <person name="Goodwin L."/>
            <person name="Pitluck S."/>
            <person name="Liolios K."/>
            <person name="Pagani I."/>
            <person name="Ivanova N."/>
            <person name="Mavromatis K."/>
            <person name="Ovchinikova G."/>
            <person name="Pati A."/>
            <person name="Chen A."/>
            <person name="Palaniappan K."/>
            <person name="Land M."/>
            <person name="Hauser L."/>
            <person name="Chang Y.J."/>
            <person name="Jeffries C.D."/>
            <person name="Detter J.C."/>
            <person name="Brambilla E."/>
            <person name="Rohde M."/>
            <person name="Tindall B.J."/>
            <person name="Goker M."/>
            <person name="Woyke T."/>
            <person name="Bristow J."/>
            <person name="Eisen J.A."/>
            <person name="Markowitz V."/>
            <person name="Hugenholtz P."/>
            <person name="Kyrpides N.C."/>
            <person name="Klenk H.P."/>
            <person name="Lapidus A."/>
        </authorList>
    </citation>
    <scope>NUCLEOTIDE SEQUENCE [LARGE SCALE GENOMIC DNA]</scope>
    <source>
        <strain evidence="10">DSM 14237 / IC166 / ACAM 630</strain>
    </source>
</reference>
<dbReference type="RefSeq" id="WP_013551507.1">
    <property type="nucleotide sequence ID" value="NC_014934.1"/>
</dbReference>
<keyword evidence="4 6" id="KW-0697">Rotamase</keyword>
<dbReference type="AlphaFoldDB" id="E6XC31"/>
<keyword evidence="5 6" id="KW-0413">Isomerase</keyword>
<accession>E6XC31</accession>
<dbReference type="eggNOG" id="COG0545">
    <property type="taxonomic scope" value="Bacteria"/>
</dbReference>
<dbReference type="PANTHER" id="PTHR45625">
    <property type="entry name" value="PEPTIDYL-PROLYL CIS-TRANS ISOMERASE-RELATED"/>
    <property type="match status" value="1"/>
</dbReference>
<dbReference type="Pfam" id="PF00160">
    <property type="entry name" value="Pro_isomerase"/>
    <property type="match status" value="1"/>
</dbReference>
<evidence type="ECO:0000259" key="8">
    <source>
        <dbReference type="PROSITE" id="PS50072"/>
    </source>
</evidence>
<feature type="domain" description="PPIase cyclophilin-type" evidence="8">
    <location>
        <begin position="39"/>
        <end position="191"/>
    </location>
</feature>
<dbReference type="InterPro" id="IPR020892">
    <property type="entry name" value="Cyclophilin-type_PPIase_CS"/>
</dbReference>
<dbReference type="PRINTS" id="PR00153">
    <property type="entry name" value="CSAPPISMRASE"/>
</dbReference>
<dbReference type="PROSITE" id="PS00170">
    <property type="entry name" value="CSA_PPIASE_1"/>
    <property type="match status" value="1"/>
</dbReference>
<dbReference type="GO" id="GO:0006457">
    <property type="term" value="P:protein folding"/>
    <property type="evidence" value="ECO:0007669"/>
    <property type="project" value="InterPro"/>
</dbReference>
<name>E6XC31_CELAD</name>
<evidence type="ECO:0000256" key="1">
    <source>
        <dbReference type="ARBA" id="ARBA00000971"/>
    </source>
</evidence>
<dbReference type="PROSITE" id="PS50059">
    <property type="entry name" value="FKBP_PPIASE"/>
    <property type="match status" value="1"/>
</dbReference>
<dbReference type="InterPro" id="IPR046357">
    <property type="entry name" value="PPIase_dom_sf"/>
</dbReference>
<dbReference type="PROSITE" id="PS50072">
    <property type="entry name" value="CSA_PPIASE_2"/>
    <property type="match status" value="1"/>
</dbReference>
<dbReference type="KEGG" id="cao:Celal_2754"/>
<evidence type="ECO:0000256" key="4">
    <source>
        <dbReference type="ARBA" id="ARBA00023110"/>
    </source>
</evidence>
<dbReference type="PROSITE" id="PS51257">
    <property type="entry name" value="PROKAR_LIPOPROTEIN"/>
    <property type="match status" value="1"/>
</dbReference>
<evidence type="ECO:0000313" key="10">
    <source>
        <dbReference type="Proteomes" id="UP000008634"/>
    </source>
</evidence>
<evidence type="ECO:0000256" key="6">
    <source>
        <dbReference type="PROSITE-ProRule" id="PRU00277"/>
    </source>
</evidence>
<dbReference type="OrthoDB" id="9807797at2"/>
<proteinExistence type="inferred from homology"/>
<dbReference type="InterPro" id="IPR044666">
    <property type="entry name" value="Cyclophilin_A-like"/>
</dbReference>
<comment type="similarity">
    <text evidence="2">Belongs to the cyclophilin-type PPIase family.</text>
</comment>
<comment type="catalytic activity">
    <reaction evidence="1 6">
        <text>[protein]-peptidylproline (omega=180) = [protein]-peptidylproline (omega=0)</text>
        <dbReference type="Rhea" id="RHEA:16237"/>
        <dbReference type="Rhea" id="RHEA-COMP:10747"/>
        <dbReference type="Rhea" id="RHEA-COMP:10748"/>
        <dbReference type="ChEBI" id="CHEBI:83833"/>
        <dbReference type="ChEBI" id="CHEBI:83834"/>
        <dbReference type="EC" id="5.2.1.8"/>
    </reaction>
</comment>
<evidence type="ECO:0000256" key="2">
    <source>
        <dbReference type="ARBA" id="ARBA00007365"/>
    </source>
</evidence>
<evidence type="ECO:0000256" key="5">
    <source>
        <dbReference type="ARBA" id="ARBA00023235"/>
    </source>
</evidence>
<evidence type="ECO:0000259" key="7">
    <source>
        <dbReference type="PROSITE" id="PS50059"/>
    </source>
</evidence>
<dbReference type="STRING" id="688270.Celal_2754"/>
<dbReference type="Gene3D" id="3.10.50.40">
    <property type="match status" value="1"/>
</dbReference>
<sequence length="379" mass="41561">MKNILSLFLIATVLVSSCKSSKTADLGDGIFADIETTQGDIIVKLEFDKTPVTVANFVSLAEGKNPFVTDSLKGKNYYDGLTFHRVMKDFMIQGGDPTASGMGNPGYRFIDEFADSLSHSKKGILSMANSGPKTNGSQFFITHKATPWLDNKHTVFGEVVSGIEVVDSIANVAVGQNNKPVDAVIMNKVKIIRNGKEARKFDAVAIMKQYFADEEVREKEALRIEAEREEKLNLATSSFVEAIEGQKKTAKTLASGLKIFTLEEGTGDKPKVGQTANLYYAGYFEDGRLFDSNVEETSTLYGQFNFNRRDQGGYEPMPMQISMDAPMIAGFKEAVMTMKVGQKIRVFIPSHLAYGESGRGPIPASTDLVFDLEMVSIGE</sequence>
<feature type="domain" description="PPIase FKBP-type" evidence="7">
    <location>
        <begin position="273"/>
        <end position="378"/>
    </location>
</feature>
<organism evidence="9 10">
    <name type="scientific">Cellulophaga algicola (strain DSM 14237 / IC166 / ACAM 630)</name>
    <dbReference type="NCBI Taxonomy" id="688270"/>
    <lineage>
        <taxon>Bacteria</taxon>
        <taxon>Pseudomonadati</taxon>
        <taxon>Bacteroidota</taxon>
        <taxon>Flavobacteriia</taxon>
        <taxon>Flavobacteriales</taxon>
        <taxon>Flavobacteriaceae</taxon>
        <taxon>Cellulophaga</taxon>
    </lineage>
</organism>
<dbReference type="InterPro" id="IPR002130">
    <property type="entry name" value="Cyclophilin-type_PPIase_dom"/>
</dbReference>
<dbReference type="eggNOG" id="COG0652">
    <property type="taxonomic scope" value="Bacteria"/>
</dbReference>
<protein>
    <recommendedName>
        <fullName evidence="3 6">peptidylprolyl isomerase</fullName>
        <ecNumber evidence="3 6">5.2.1.8</ecNumber>
    </recommendedName>
</protein>
<dbReference type="PANTHER" id="PTHR45625:SF4">
    <property type="entry name" value="PEPTIDYLPROLYL ISOMERASE DOMAIN AND WD REPEAT-CONTAINING PROTEIN 1"/>
    <property type="match status" value="1"/>
</dbReference>
<dbReference type="SUPFAM" id="SSF54534">
    <property type="entry name" value="FKBP-like"/>
    <property type="match status" value="1"/>
</dbReference>
<dbReference type="EC" id="5.2.1.8" evidence="3 6"/>
<dbReference type="InterPro" id="IPR001179">
    <property type="entry name" value="PPIase_FKBP_dom"/>
</dbReference>
<dbReference type="CDD" id="cd00317">
    <property type="entry name" value="cyclophilin"/>
    <property type="match status" value="1"/>
</dbReference>
<dbReference type="Gene3D" id="2.40.100.10">
    <property type="entry name" value="Cyclophilin-like"/>
    <property type="match status" value="1"/>
</dbReference>
<keyword evidence="10" id="KW-1185">Reference proteome</keyword>
<dbReference type="EMBL" id="CP002453">
    <property type="protein sequence ID" value="ADV50036.1"/>
    <property type="molecule type" value="Genomic_DNA"/>
</dbReference>
<evidence type="ECO:0000256" key="3">
    <source>
        <dbReference type="ARBA" id="ARBA00013194"/>
    </source>
</evidence>
<dbReference type="SUPFAM" id="SSF50891">
    <property type="entry name" value="Cyclophilin-like"/>
    <property type="match status" value="1"/>
</dbReference>
<gene>
    <name evidence="9" type="ordered locus">Celal_2754</name>
</gene>